<dbReference type="AlphaFoldDB" id="A0A386ZGP2"/>
<reference evidence="4 5" key="1">
    <citation type="submission" date="2018-09" db="EMBL/GenBank/DDBJ databases">
        <title>Nocardia yunnanensis sp. nov., an actinomycete isolated from a soil sample.</title>
        <authorList>
            <person name="Zhang J."/>
        </authorList>
    </citation>
    <scope>NUCLEOTIDE SEQUENCE [LARGE SCALE GENOMIC DNA]</scope>
    <source>
        <strain evidence="4 5">CFHS0054</strain>
    </source>
</reference>
<dbReference type="Proteomes" id="UP000267164">
    <property type="component" value="Chromosome"/>
</dbReference>
<dbReference type="OrthoDB" id="3372479at2"/>
<evidence type="ECO:0000313" key="4">
    <source>
        <dbReference type="EMBL" id="AYF76761.1"/>
    </source>
</evidence>
<keyword evidence="3" id="KW-0175">Coiled coil</keyword>
<evidence type="ECO:0000256" key="1">
    <source>
        <dbReference type="ARBA" id="ARBA00023125"/>
    </source>
</evidence>
<evidence type="ECO:0000256" key="2">
    <source>
        <dbReference type="ARBA" id="ARBA00023172"/>
    </source>
</evidence>
<sequence length="342" mass="39028">MTIAVLKNRLNPISEWVWSEDPTHEALVSLEDFLLVQKTRSVRRGSRTNAEPNIHPDTKRTYWFRSRLMCDHCDRRMFGKTRRVAAYYVCQPKKGNAPEGHPNGGSFFVREQDLLTHLDTFLNQHVFGAYRRTLLTADNPEERAEHARQQKLSMLRAQIADVEKRMKQLVRNLEVLDSSDRELVADINERRTELKNERTQLLEKLEAVETEVAQAPNPNLIDALPTGYVNVEEMPYELARQLFDAFRLEVRHNKTHHSARYRVTITGQGLQLANRIAHRAVAPVPHVAAPTDGDARIHGTRDAVPMHVVPPAGHDIDGNSTEQHLLAGQLVIEADFALSSRR</sequence>
<dbReference type="InterPro" id="IPR050639">
    <property type="entry name" value="SSR_resolvase"/>
</dbReference>
<proteinExistence type="predicted"/>
<feature type="coiled-coil region" evidence="3">
    <location>
        <begin position="152"/>
        <end position="211"/>
    </location>
</feature>
<evidence type="ECO:0000256" key="3">
    <source>
        <dbReference type="SAM" id="Coils"/>
    </source>
</evidence>
<keyword evidence="1" id="KW-0238">DNA-binding</keyword>
<dbReference type="GO" id="GO:0003677">
    <property type="term" value="F:DNA binding"/>
    <property type="evidence" value="ECO:0007669"/>
    <property type="project" value="UniProtKB-KW"/>
</dbReference>
<dbReference type="EMBL" id="CP032568">
    <property type="protein sequence ID" value="AYF76761.1"/>
    <property type="molecule type" value="Genomic_DNA"/>
</dbReference>
<protein>
    <recommendedName>
        <fullName evidence="6">Recombinase zinc beta ribbon domain-containing protein</fullName>
    </recommendedName>
</protein>
<organism evidence="4 5">
    <name type="scientific">Nocardia yunnanensis</name>
    <dbReference type="NCBI Taxonomy" id="2382165"/>
    <lineage>
        <taxon>Bacteria</taxon>
        <taxon>Bacillati</taxon>
        <taxon>Actinomycetota</taxon>
        <taxon>Actinomycetes</taxon>
        <taxon>Mycobacteriales</taxon>
        <taxon>Nocardiaceae</taxon>
        <taxon>Nocardia</taxon>
    </lineage>
</organism>
<keyword evidence="5" id="KW-1185">Reference proteome</keyword>
<dbReference type="RefSeq" id="WP_120740581.1">
    <property type="nucleotide sequence ID" value="NZ_CP032568.1"/>
</dbReference>
<evidence type="ECO:0000313" key="5">
    <source>
        <dbReference type="Proteomes" id="UP000267164"/>
    </source>
</evidence>
<dbReference type="GO" id="GO:0000150">
    <property type="term" value="F:DNA strand exchange activity"/>
    <property type="evidence" value="ECO:0007669"/>
    <property type="project" value="TreeGrafter"/>
</dbReference>
<keyword evidence="2" id="KW-0233">DNA recombination</keyword>
<dbReference type="PANTHER" id="PTHR30461:SF2">
    <property type="entry name" value="SERINE RECOMBINASE PINE-RELATED"/>
    <property type="match status" value="1"/>
</dbReference>
<name>A0A386ZGP2_9NOCA</name>
<dbReference type="PANTHER" id="PTHR30461">
    <property type="entry name" value="DNA-INVERTASE FROM LAMBDOID PROPHAGE"/>
    <property type="match status" value="1"/>
</dbReference>
<accession>A0A386ZGP2</accession>
<gene>
    <name evidence="4" type="ORF">D7D52_26425</name>
</gene>
<evidence type="ECO:0008006" key="6">
    <source>
        <dbReference type="Google" id="ProtNLM"/>
    </source>
</evidence>
<dbReference type="KEGG" id="nyu:D7D52_26425"/>